<gene>
    <name evidence="1" type="ORF">TanjilG_31996</name>
</gene>
<keyword evidence="2" id="KW-1185">Reference proteome</keyword>
<evidence type="ECO:0000313" key="2">
    <source>
        <dbReference type="Proteomes" id="UP000188354"/>
    </source>
</evidence>
<protein>
    <submittedName>
        <fullName evidence="1">Uncharacterized protein</fullName>
    </submittedName>
</protein>
<sequence length="75" mass="8539">MESWQHSIWRPRNSIDASVRFRSPTLVLGPPLDCSRVILNTWICLQVGPRERPGSKPFPIYRGSFPSSFITLLLG</sequence>
<organism evidence="1 2">
    <name type="scientific">Lupinus angustifolius</name>
    <name type="common">Narrow-leaved blue lupine</name>
    <dbReference type="NCBI Taxonomy" id="3871"/>
    <lineage>
        <taxon>Eukaryota</taxon>
        <taxon>Viridiplantae</taxon>
        <taxon>Streptophyta</taxon>
        <taxon>Embryophyta</taxon>
        <taxon>Tracheophyta</taxon>
        <taxon>Spermatophyta</taxon>
        <taxon>Magnoliopsida</taxon>
        <taxon>eudicotyledons</taxon>
        <taxon>Gunneridae</taxon>
        <taxon>Pentapetalae</taxon>
        <taxon>rosids</taxon>
        <taxon>fabids</taxon>
        <taxon>Fabales</taxon>
        <taxon>Fabaceae</taxon>
        <taxon>Papilionoideae</taxon>
        <taxon>50 kb inversion clade</taxon>
        <taxon>genistoids sensu lato</taxon>
        <taxon>core genistoids</taxon>
        <taxon>Genisteae</taxon>
        <taxon>Lupinus</taxon>
    </lineage>
</organism>
<reference evidence="1 2" key="1">
    <citation type="journal article" date="2017" name="Plant Biotechnol. J.">
        <title>A comprehensive draft genome sequence for lupin (Lupinus angustifolius), an emerging health food: insights into plant-microbe interactions and legume evolution.</title>
        <authorList>
            <person name="Hane J.K."/>
            <person name="Ming Y."/>
            <person name="Kamphuis L.G."/>
            <person name="Nelson M.N."/>
            <person name="Garg G."/>
            <person name="Atkins C.A."/>
            <person name="Bayer P.E."/>
            <person name="Bravo A."/>
            <person name="Bringans S."/>
            <person name="Cannon S."/>
            <person name="Edwards D."/>
            <person name="Foley R."/>
            <person name="Gao L.L."/>
            <person name="Harrison M.J."/>
            <person name="Huang W."/>
            <person name="Hurgobin B."/>
            <person name="Li S."/>
            <person name="Liu C.W."/>
            <person name="McGrath A."/>
            <person name="Morahan G."/>
            <person name="Murray J."/>
            <person name="Weller J."/>
            <person name="Jian J."/>
            <person name="Singh K.B."/>
        </authorList>
    </citation>
    <scope>NUCLEOTIDE SEQUENCE [LARGE SCALE GENOMIC DNA]</scope>
    <source>
        <strain evidence="2">cv. Tanjil</strain>
        <tissue evidence="1">Whole plant</tissue>
    </source>
</reference>
<dbReference type="EMBL" id="CM007367">
    <property type="protein sequence ID" value="OIW07804.1"/>
    <property type="molecule type" value="Genomic_DNA"/>
</dbReference>
<evidence type="ECO:0000313" key="1">
    <source>
        <dbReference type="EMBL" id="OIW07804.1"/>
    </source>
</evidence>
<accession>A0A1J7H5C2</accession>
<dbReference type="Proteomes" id="UP000188354">
    <property type="component" value="Chromosome LG07"/>
</dbReference>
<proteinExistence type="predicted"/>
<dbReference type="Gramene" id="OIW07804">
    <property type="protein sequence ID" value="OIW07804"/>
    <property type="gene ID" value="TanjilG_31996"/>
</dbReference>
<dbReference type="AlphaFoldDB" id="A0A1J7H5C2"/>
<name>A0A1J7H5C2_LUPAN</name>